<dbReference type="PANTHER" id="PTHR10806">
    <property type="entry name" value="SIGNAL PEPTIDASE COMPLEX CATALYTIC SUBUNIT SEC11"/>
    <property type="match status" value="1"/>
</dbReference>
<dbReference type="CDD" id="cd06530">
    <property type="entry name" value="S26_SPase_I"/>
    <property type="match status" value="1"/>
</dbReference>
<organism evidence="7 8">
    <name type="scientific">Candidatus Enterococcus testudinis</name>
    <dbReference type="NCBI Taxonomy" id="1834191"/>
    <lineage>
        <taxon>Bacteria</taxon>
        <taxon>Bacillati</taxon>
        <taxon>Bacillota</taxon>
        <taxon>Bacilli</taxon>
        <taxon>Lactobacillales</taxon>
        <taxon>Enterococcaceae</taxon>
        <taxon>Enterococcus</taxon>
    </lineage>
</organism>
<keyword evidence="4 6" id="KW-0472">Membrane</keyword>
<dbReference type="EMBL" id="NGKU01000001">
    <property type="protein sequence ID" value="OTN75960.1"/>
    <property type="molecule type" value="Genomic_DNA"/>
</dbReference>
<evidence type="ECO:0000313" key="8">
    <source>
        <dbReference type="Proteomes" id="UP000195043"/>
    </source>
</evidence>
<feature type="transmembrane region" description="Helical" evidence="6">
    <location>
        <begin position="138"/>
        <end position="156"/>
    </location>
</feature>
<keyword evidence="8" id="KW-1185">Reference proteome</keyword>
<reference evidence="7 8" key="1">
    <citation type="submission" date="2017-05" db="EMBL/GenBank/DDBJ databases">
        <title>The Genome Sequence of Enterococcus sp. 8G7_MSG3316.</title>
        <authorList>
            <consortium name="The Broad Institute Genomics Platform"/>
            <consortium name="The Broad Institute Genomic Center for Infectious Diseases"/>
            <person name="Earl A."/>
            <person name="Manson A."/>
            <person name="Schwartman J."/>
            <person name="Gilmore M."/>
            <person name="Abouelleil A."/>
            <person name="Cao P."/>
            <person name="Chapman S."/>
            <person name="Cusick C."/>
            <person name="Shea T."/>
            <person name="Young S."/>
            <person name="Neafsey D."/>
            <person name="Nusbaum C."/>
            <person name="Birren B."/>
        </authorList>
    </citation>
    <scope>NUCLEOTIDE SEQUENCE [LARGE SCALE GENOMIC DNA]</scope>
    <source>
        <strain evidence="7 8">8G7_MSG3316</strain>
    </source>
</reference>
<evidence type="ECO:0000256" key="6">
    <source>
        <dbReference type="SAM" id="Phobius"/>
    </source>
</evidence>
<evidence type="ECO:0000256" key="2">
    <source>
        <dbReference type="ARBA" id="ARBA00022692"/>
    </source>
</evidence>
<dbReference type="EC" id="3.4.21.89" evidence="5"/>
<dbReference type="OrthoDB" id="2195064at2"/>
<name>A0A242A4Y9_9ENTE</name>
<dbReference type="GO" id="GO:0016020">
    <property type="term" value="C:membrane"/>
    <property type="evidence" value="ECO:0007669"/>
    <property type="project" value="UniProtKB-SubCell"/>
</dbReference>
<keyword evidence="2 6" id="KW-0812">Transmembrane</keyword>
<dbReference type="Proteomes" id="UP000195043">
    <property type="component" value="Unassembled WGS sequence"/>
</dbReference>
<dbReference type="InterPro" id="IPR036286">
    <property type="entry name" value="LexA/Signal_pep-like_sf"/>
</dbReference>
<dbReference type="PANTHER" id="PTHR10806:SF6">
    <property type="entry name" value="SIGNAL PEPTIDASE COMPLEX CATALYTIC SUBUNIT SEC11"/>
    <property type="match status" value="1"/>
</dbReference>
<sequence>MKLRTITNSLLTIVTVILLLFVLLNVLSAPQGKGLFGFKGYTVLSNSMKPVFRAGDYVIDRMAAFDSIETDDIITYQAEDQTIVTHRVVEKMADAVTVQGDQNDTPDQETVTKSNYIGKQIIVIPYLGTFMMKMQNPLIFALLCGLIALFFVWSFFKRD</sequence>
<comment type="subcellular location">
    <subcellularLocation>
        <location evidence="1">Membrane</location>
    </subcellularLocation>
</comment>
<evidence type="ECO:0000256" key="3">
    <source>
        <dbReference type="ARBA" id="ARBA00022989"/>
    </source>
</evidence>
<dbReference type="RefSeq" id="WP_086273964.1">
    <property type="nucleotide sequence ID" value="NZ_NGKU01000001.1"/>
</dbReference>
<dbReference type="GO" id="GO:0009003">
    <property type="term" value="F:signal peptidase activity"/>
    <property type="evidence" value="ECO:0007669"/>
    <property type="project" value="UniProtKB-EC"/>
</dbReference>
<dbReference type="GO" id="GO:0004252">
    <property type="term" value="F:serine-type endopeptidase activity"/>
    <property type="evidence" value="ECO:0007669"/>
    <property type="project" value="UniProtKB-UniRule"/>
</dbReference>
<evidence type="ECO:0000256" key="1">
    <source>
        <dbReference type="ARBA" id="ARBA00004370"/>
    </source>
</evidence>
<dbReference type="NCBIfam" id="TIGR02228">
    <property type="entry name" value="sigpep_I_arch"/>
    <property type="match status" value="1"/>
</dbReference>
<gene>
    <name evidence="7" type="ORF">A5886_001036</name>
</gene>
<evidence type="ECO:0000256" key="5">
    <source>
        <dbReference type="NCBIfam" id="TIGR02228"/>
    </source>
</evidence>
<dbReference type="SUPFAM" id="SSF51306">
    <property type="entry name" value="LexA/Signal peptidase"/>
    <property type="match status" value="1"/>
</dbReference>
<evidence type="ECO:0000313" key="7">
    <source>
        <dbReference type="EMBL" id="OTN75960.1"/>
    </source>
</evidence>
<dbReference type="InterPro" id="IPR001733">
    <property type="entry name" value="Peptidase_S26B"/>
</dbReference>
<dbReference type="GO" id="GO:0006465">
    <property type="term" value="P:signal peptide processing"/>
    <property type="evidence" value="ECO:0007669"/>
    <property type="project" value="UniProtKB-UniRule"/>
</dbReference>
<dbReference type="InterPro" id="IPR019533">
    <property type="entry name" value="Peptidase_S26"/>
</dbReference>
<accession>A0A242A4Y9</accession>
<dbReference type="STRING" id="1834191.A5886_001036"/>
<evidence type="ECO:0000256" key="4">
    <source>
        <dbReference type="ARBA" id="ARBA00023136"/>
    </source>
</evidence>
<proteinExistence type="predicted"/>
<keyword evidence="3 6" id="KW-1133">Transmembrane helix</keyword>
<dbReference type="AlphaFoldDB" id="A0A242A4Y9"/>
<protein>
    <recommendedName>
        <fullName evidence="5">Signal peptidase I</fullName>
        <ecNumber evidence="5">3.4.21.89</ecNumber>
    </recommendedName>
</protein>
<comment type="caution">
    <text evidence="7">The sequence shown here is derived from an EMBL/GenBank/DDBJ whole genome shotgun (WGS) entry which is preliminary data.</text>
</comment>